<sequence>MASSREDPLSYPNNPSSSSSPITVSDHLDTTFLTADPSGSHLGSASNSFQNDFGFLNDIASSSDAEFGFSRPEFRQSPLAGTVQFYERHVFLCYKNPSVWPPRIEAAEFDRLPRLLSAAVTARKADMKKETRLTICEGHDGTETSNGDVLIFPDMIRYRRLTHFDVDTFVEEVLVKDGEWLPGTPETLKGFYVFVCSHGSRDHRCGACGPALVSKFKEEIELHGLRGKVSVSPCSHIGGHKYAGNVIIFGSSSNGVINGHWYGYVTPDDVCLLLEQHIGKGEVVDWLWRGQMGLSEEEQIKFQELRLQLNGETEVGKKTNKLTQTQIDKACTAATSSKVEVVNCCQQNGKSSCCQNPALPHEETVDANEKGVKVSPEKKSGRRPLSGINSGKGLSTRKICAMPTWFESWEHEDTYAVLAVVCAAVSVAVAYSCYKQSR</sequence>
<protein>
    <submittedName>
        <fullName evidence="2">Uncharacterized protein</fullName>
    </submittedName>
</protein>
<feature type="compositionally biased region" description="Basic and acidic residues" evidence="1">
    <location>
        <begin position="365"/>
        <end position="379"/>
    </location>
</feature>
<feature type="region of interest" description="Disordered" evidence="1">
    <location>
        <begin position="1"/>
        <end position="23"/>
    </location>
</feature>
<dbReference type="FunFam" id="3.40.30.10:FF:000213">
    <property type="entry name" value="APD1p protein"/>
    <property type="match status" value="1"/>
</dbReference>
<dbReference type="PANTHER" id="PTHR31902:SF14">
    <property type="entry name" value="ACTIN PATCHES DISTAL PROTEIN 1"/>
    <property type="match status" value="1"/>
</dbReference>
<gene>
    <name evidence="2" type="ORF">MANES_15G058500v8</name>
</gene>
<name>A0A2C9UD99_MANES</name>
<dbReference type="Pfam" id="PF06999">
    <property type="entry name" value="Suc_Fer-like"/>
    <property type="match status" value="1"/>
</dbReference>
<dbReference type="CDD" id="cd03062">
    <property type="entry name" value="TRX_Fd_Sucrase"/>
    <property type="match status" value="1"/>
</dbReference>
<comment type="caution">
    <text evidence="2">The sequence shown here is derived from an EMBL/GenBank/DDBJ whole genome shotgun (WGS) entry which is preliminary data.</text>
</comment>
<feature type="compositionally biased region" description="Low complexity" evidence="1">
    <location>
        <begin position="9"/>
        <end position="21"/>
    </location>
</feature>
<dbReference type="PANTHER" id="PTHR31902">
    <property type="entry name" value="ACTIN PATCHES DISTAL PROTEIN 1"/>
    <property type="match status" value="1"/>
</dbReference>
<evidence type="ECO:0000256" key="1">
    <source>
        <dbReference type="SAM" id="MobiDB-lite"/>
    </source>
</evidence>
<dbReference type="AlphaFoldDB" id="A0A2C9UD99"/>
<evidence type="ECO:0000313" key="2">
    <source>
        <dbReference type="EMBL" id="OAY28331.1"/>
    </source>
</evidence>
<dbReference type="Gene3D" id="3.40.30.10">
    <property type="entry name" value="Glutaredoxin"/>
    <property type="match status" value="2"/>
</dbReference>
<evidence type="ECO:0000313" key="3">
    <source>
        <dbReference type="Proteomes" id="UP000091857"/>
    </source>
</evidence>
<organism evidence="2 3">
    <name type="scientific">Manihot esculenta</name>
    <name type="common">Cassava</name>
    <name type="synonym">Jatropha manihot</name>
    <dbReference type="NCBI Taxonomy" id="3983"/>
    <lineage>
        <taxon>Eukaryota</taxon>
        <taxon>Viridiplantae</taxon>
        <taxon>Streptophyta</taxon>
        <taxon>Embryophyta</taxon>
        <taxon>Tracheophyta</taxon>
        <taxon>Spermatophyta</taxon>
        <taxon>Magnoliopsida</taxon>
        <taxon>eudicotyledons</taxon>
        <taxon>Gunneridae</taxon>
        <taxon>Pentapetalae</taxon>
        <taxon>rosids</taxon>
        <taxon>fabids</taxon>
        <taxon>Malpighiales</taxon>
        <taxon>Euphorbiaceae</taxon>
        <taxon>Crotonoideae</taxon>
        <taxon>Manihoteae</taxon>
        <taxon>Manihot</taxon>
    </lineage>
</organism>
<keyword evidence="3" id="KW-1185">Reference proteome</keyword>
<reference evidence="3" key="1">
    <citation type="journal article" date="2016" name="Nat. Biotechnol.">
        <title>Sequencing wild and cultivated cassava and related species reveals extensive interspecific hybridization and genetic diversity.</title>
        <authorList>
            <person name="Bredeson J.V."/>
            <person name="Lyons J.B."/>
            <person name="Prochnik S.E."/>
            <person name="Wu G.A."/>
            <person name="Ha C.M."/>
            <person name="Edsinger-Gonzales E."/>
            <person name="Grimwood J."/>
            <person name="Schmutz J."/>
            <person name="Rabbi I.Y."/>
            <person name="Egesi C."/>
            <person name="Nauluvula P."/>
            <person name="Lebot V."/>
            <person name="Ndunguru J."/>
            <person name="Mkamilo G."/>
            <person name="Bart R.S."/>
            <person name="Setter T.L."/>
            <person name="Gleadow R.M."/>
            <person name="Kulakow P."/>
            <person name="Ferguson M.E."/>
            <person name="Rounsley S."/>
            <person name="Rokhsar D.S."/>
        </authorList>
    </citation>
    <scope>NUCLEOTIDE SEQUENCE [LARGE SCALE GENOMIC DNA]</scope>
    <source>
        <strain evidence="3">cv. AM560-2</strain>
    </source>
</reference>
<dbReference type="STRING" id="3983.A0A2C9UD99"/>
<dbReference type="EMBL" id="CM004401">
    <property type="protein sequence ID" value="OAY28331.1"/>
    <property type="molecule type" value="Genomic_DNA"/>
</dbReference>
<feature type="region of interest" description="Disordered" evidence="1">
    <location>
        <begin position="365"/>
        <end position="390"/>
    </location>
</feature>
<accession>A0A2C9UD99</accession>
<dbReference type="Gramene" id="Manes.15G058500.1.v8.1">
    <property type="protein sequence ID" value="Manes.15G058500.1.v8.1.CDS"/>
    <property type="gene ID" value="Manes.15G058500.v8.1"/>
</dbReference>
<dbReference type="OrthoDB" id="10253744at2759"/>
<dbReference type="Gramene" id="Manes.15G058500.2.v8.1">
    <property type="protein sequence ID" value="Manes.15G058500.2.v8.1.CDS"/>
    <property type="gene ID" value="Manes.15G058500.v8.1"/>
</dbReference>
<dbReference type="Proteomes" id="UP000091857">
    <property type="component" value="Chromosome 15"/>
</dbReference>
<dbReference type="InterPro" id="IPR036249">
    <property type="entry name" value="Thioredoxin-like_sf"/>
</dbReference>
<dbReference type="SUPFAM" id="SSF52833">
    <property type="entry name" value="Thioredoxin-like"/>
    <property type="match status" value="1"/>
</dbReference>
<proteinExistence type="predicted"/>
<dbReference type="InterPro" id="IPR009737">
    <property type="entry name" value="Aim32/Apd1-like"/>
</dbReference>